<dbReference type="EMBL" id="MARB01000024">
    <property type="protein sequence ID" value="ODJ86300.1"/>
    <property type="molecule type" value="Genomic_DNA"/>
</dbReference>
<dbReference type="GO" id="GO:0051539">
    <property type="term" value="F:4 iron, 4 sulfur cluster binding"/>
    <property type="evidence" value="ECO:0007669"/>
    <property type="project" value="UniProtKB-KW"/>
</dbReference>
<evidence type="ECO:0000259" key="5">
    <source>
        <dbReference type="PROSITE" id="PS51379"/>
    </source>
</evidence>
<dbReference type="PROSITE" id="PS00198">
    <property type="entry name" value="4FE4S_FER_1"/>
    <property type="match status" value="1"/>
</dbReference>
<feature type="domain" description="4Fe-4S ferredoxin-type" evidence="5">
    <location>
        <begin position="396"/>
        <end position="425"/>
    </location>
</feature>
<protein>
    <submittedName>
        <fullName evidence="6">Formate hydrogenlyase complex iron-sulfur subunit</fullName>
    </submittedName>
</protein>
<keyword evidence="3" id="KW-0408">Iron</keyword>
<keyword evidence="4" id="KW-0411">Iron-sulfur</keyword>
<comment type="caution">
    <text evidence="6">The sequence shown here is derived from an EMBL/GenBank/DDBJ whole genome shotgun (WGS) entry which is preliminary data.</text>
</comment>
<evidence type="ECO:0000313" key="6">
    <source>
        <dbReference type="EMBL" id="ODJ86300.1"/>
    </source>
</evidence>
<name>A0A7Z0VIW0_9GAMM</name>
<keyword evidence="1" id="KW-0004">4Fe-4S</keyword>
<dbReference type="InterPro" id="IPR017896">
    <property type="entry name" value="4Fe4S_Fe-S-bd"/>
</dbReference>
<evidence type="ECO:0000256" key="2">
    <source>
        <dbReference type="ARBA" id="ARBA00022723"/>
    </source>
</evidence>
<evidence type="ECO:0000256" key="4">
    <source>
        <dbReference type="ARBA" id="ARBA00023014"/>
    </source>
</evidence>
<organism evidence="6 7">
    <name type="scientific">Candidatus Thiodiazotropha endolucinida</name>
    <dbReference type="NCBI Taxonomy" id="1655433"/>
    <lineage>
        <taxon>Bacteria</taxon>
        <taxon>Pseudomonadati</taxon>
        <taxon>Pseudomonadota</taxon>
        <taxon>Gammaproteobacteria</taxon>
        <taxon>Chromatiales</taxon>
        <taxon>Sedimenticolaceae</taxon>
        <taxon>Candidatus Thiodiazotropha</taxon>
    </lineage>
</organism>
<sequence>MSESNATAVSMVNRRARDLALQAMRETGVEATSLVNYQSRGRVAVIGDQTALEIAPRLNDKLSPIVVLTRGAEEPGAPVVPVGGRDLRIEGYLGAFKIHLGEAGRANAEILAVDLILDLSHVPLMDREMNPPGYYHSSIEEDQLSPVLDEMAQMTGNFEKPRYFDYDPAICAHGRSGKHACTRCIDACPADAITSLAETVEVNSYLCQGGGVCASVCPSGAMRYLYPSVRDTLQRLRQLLHTYREQGGSSPVVVFHAASDQPLPNEMPAHYLPVMVEELASIGMDVWLTVLAYGARQVLLADDGGMPSAVKRAMQEQFAVAEEILRAMGYPQSSIRLIAHAELLRDSSEGMPEIPLAGFSGIGSKRQSIYLAIDHLYDQAERPKPMASLPAGAPFGTVYVEEKACTLCLSCVGACPGKALQSGSEGMPQLRFIEANCLQCGLCTRTCPEDAIWITPRLLFDAERRNQTRTLREEEPFRCTACGKPFATRSVIEKMRSRLKDHYMFQSERALKRLTLCDSCRVVDIVQDAEAMGGDLDGRLRQ</sequence>
<dbReference type="RefSeq" id="WP_069127233.1">
    <property type="nucleotide sequence ID" value="NZ_MARB01000024.1"/>
</dbReference>
<dbReference type="OrthoDB" id="9808559at2"/>
<gene>
    <name evidence="6" type="ORF">CODIS_34950</name>
</gene>
<evidence type="ECO:0000256" key="3">
    <source>
        <dbReference type="ARBA" id="ARBA00023004"/>
    </source>
</evidence>
<dbReference type="Pfam" id="PF12838">
    <property type="entry name" value="Fer4_7"/>
    <property type="match status" value="1"/>
</dbReference>
<dbReference type="SUPFAM" id="SSF54862">
    <property type="entry name" value="4Fe-4S ferredoxins"/>
    <property type="match status" value="1"/>
</dbReference>
<evidence type="ECO:0000313" key="7">
    <source>
        <dbReference type="Proteomes" id="UP000094769"/>
    </source>
</evidence>
<evidence type="ECO:0000256" key="1">
    <source>
        <dbReference type="ARBA" id="ARBA00022485"/>
    </source>
</evidence>
<keyword evidence="7" id="KW-1185">Reference proteome</keyword>
<dbReference type="GO" id="GO:0046872">
    <property type="term" value="F:metal ion binding"/>
    <property type="evidence" value="ECO:0007669"/>
    <property type="project" value="UniProtKB-KW"/>
</dbReference>
<dbReference type="InterPro" id="IPR017900">
    <property type="entry name" value="4Fe4S_Fe_S_CS"/>
</dbReference>
<proteinExistence type="predicted"/>
<dbReference type="Proteomes" id="UP000094769">
    <property type="component" value="Unassembled WGS sequence"/>
</dbReference>
<dbReference type="PANTHER" id="PTHR43687">
    <property type="entry name" value="ADENYLYLSULFATE REDUCTASE, BETA SUBUNIT"/>
    <property type="match status" value="1"/>
</dbReference>
<dbReference type="PROSITE" id="PS51379">
    <property type="entry name" value="4FE4S_FER_2"/>
    <property type="match status" value="3"/>
</dbReference>
<feature type="domain" description="4Fe-4S ferredoxin-type" evidence="5">
    <location>
        <begin position="198"/>
        <end position="227"/>
    </location>
</feature>
<dbReference type="AlphaFoldDB" id="A0A7Z0VIW0"/>
<reference evidence="6 7" key="1">
    <citation type="submission" date="2016-06" db="EMBL/GenBank/DDBJ databases">
        <title>Genome sequence of endosymbiont of Candidatus Endolucinida thiodiazotropha.</title>
        <authorList>
            <person name="Poehlein A."/>
            <person name="Koenig S."/>
            <person name="Heiden S.E."/>
            <person name="Thuermer A."/>
            <person name="Voget S."/>
            <person name="Daniel R."/>
            <person name="Markert S."/>
            <person name="Gros O."/>
            <person name="Schweder T."/>
        </authorList>
    </citation>
    <scope>NUCLEOTIDE SEQUENCE [LARGE SCALE GENOMIC DNA]</scope>
    <source>
        <strain evidence="6 7">COS</strain>
    </source>
</reference>
<dbReference type="GO" id="GO:0016829">
    <property type="term" value="F:lyase activity"/>
    <property type="evidence" value="ECO:0007669"/>
    <property type="project" value="UniProtKB-KW"/>
</dbReference>
<dbReference type="InterPro" id="IPR050572">
    <property type="entry name" value="Fe-S_Ferredoxin"/>
</dbReference>
<keyword evidence="6" id="KW-0456">Lyase</keyword>
<keyword evidence="2" id="KW-0479">Metal-binding</keyword>
<dbReference type="Gene3D" id="3.30.70.20">
    <property type="match status" value="2"/>
</dbReference>
<accession>A0A7Z0VIW0</accession>
<dbReference type="PANTHER" id="PTHR43687:SF4">
    <property type="entry name" value="BLR5484 PROTEIN"/>
    <property type="match status" value="1"/>
</dbReference>
<feature type="domain" description="4Fe-4S ferredoxin-type" evidence="5">
    <location>
        <begin position="428"/>
        <end position="457"/>
    </location>
</feature>